<reference evidence="1 2" key="1">
    <citation type="submission" date="2018-06" db="EMBL/GenBank/DDBJ databases">
        <authorList>
            <consortium name="Pathogen Informatics"/>
            <person name="Doyle S."/>
        </authorList>
    </citation>
    <scope>NUCLEOTIDE SEQUENCE [LARGE SCALE GENOMIC DNA]</scope>
    <source>
        <strain evidence="1 2">NCTC9426</strain>
    </source>
</reference>
<accession>A0A378PXU0</accession>
<organism evidence="1 2">
    <name type="scientific">Moraxella bovis</name>
    <dbReference type="NCBI Taxonomy" id="476"/>
    <lineage>
        <taxon>Bacteria</taxon>
        <taxon>Pseudomonadati</taxon>
        <taxon>Pseudomonadota</taxon>
        <taxon>Gammaproteobacteria</taxon>
        <taxon>Moraxellales</taxon>
        <taxon>Moraxellaceae</taxon>
        <taxon>Moraxella</taxon>
    </lineage>
</organism>
<dbReference type="RefSeq" id="WP_115369719.1">
    <property type="nucleotide sequence ID" value="NZ_UGPZ01000003.1"/>
</dbReference>
<dbReference type="AlphaFoldDB" id="A0A378PXU0"/>
<protein>
    <submittedName>
        <fullName evidence="1">Uncharacterized protein</fullName>
    </submittedName>
</protein>
<sequence>MSTASFDKQFIVRDEKAIEQFLYDLENAKPSKPISLEPTQGEIEQKNKVLALLQKRMSKLC</sequence>
<evidence type="ECO:0000313" key="2">
    <source>
        <dbReference type="Proteomes" id="UP000254133"/>
    </source>
</evidence>
<evidence type="ECO:0000313" key="1">
    <source>
        <dbReference type="EMBL" id="STY93371.1"/>
    </source>
</evidence>
<gene>
    <name evidence="1" type="ORF">NCTC9426_02095</name>
</gene>
<dbReference type="Proteomes" id="UP000254133">
    <property type="component" value="Unassembled WGS sequence"/>
</dbReference>
<name>A0A378PXU0_MORBO</name>
<proteinExistence type="predicted"/>
<dbReference type="EMBL" id="UGPZ01000003">
    <property type="protein sequence ID" value="STY93371.1"/>
    <property type="molecule type" value="Genomic_DNA"/>
</dbReference>